<dbReference type="EMBL" id="PEYY01000125">
    <property type="protein sequence ID" value="PIS17688.1"/>
    <property type="molecule type" value="Genomic_DNA"/>
</dbReference>
<evidence type="ECO:0000259" key="2">
    <source>
        <dbReference type="Pfam" id="PF13439"/>
    </source>
</evidence>
<feature type="non-terminal residue" evidence="3">
    <location>
        <position position="194"/>
    </location>
</feature>
<dbReference type="PANTHER" id="PTHR46401:SF2">
    <property type="entry name" value="GLYCOSYLTRANSFERASE WBBK-RELATED"/>
    <property type="match status" value="1"/>
</dbReference>
<dbReference type="Pfam" id="PF13439">
    <property type="entry name" value="Glyco_transf_4"/>
    <property type="match status" value="1"/>
</dbReference>
<dbReference type="AlphaFoldDB" id="A0A2H0X0H4"/>
<proteinExistence type="predicted"/>
<keyword evidence="1" id="KW-0808">Transferase</keyword>
<sequence length="194" mass="21957">MKIGIDVSQMCYEGTGVARYVHDLSQALLQVGQGQHEIIFFAGALRQRAFFTRLMAELPWSTATWKIVPFPPKIARIVFGLLPIKIESFTGYLDIFHASDWSQPNTLAPSVTTVHDLVFKKYPDTVDPLIRRSQEQRLKKVVSQGIHLIADSKSTKNDLMEIYHLPATRIDVVYPGIDPSYSPQSSKEIERVKT</sequence>
<gene>
    <name evidence="3" type="ORF">COT54_03340</name>
</gene>
<comment type="caution">
    <text evidence="3">The sequence shown here is derived from an EMBL/GenBank/DDBJ whole genome shotgun (WGS) entry which is preliminary data.</text>
</comment>
<dbReference type="InterPro" id="IPR028098">
    <property type="entry name" value="Glyco_trans_4-like_N"/>
</dbReference>
<evidence type="ECO:0000256" key="1">
    <source>
        <dbReference type="ARBA" id="ARBA00022679"/>
    </source>
</evidence>
<evidence type="ECO:0000313" key="3">
    <source>
        <dbReference type="EMBL" id="PIS17688.1"/>
    </source>
</evidence>
<feature type="domain" description="Glycosyltransferase subfamily 4-like N-terminal" evidence="2">
    <location>
        <begin position="16"/>
        <end position="180"/>
    </location>
</feature>
<dbReference type="Gene3D" id="3.40.50.2000">
    <property type="entry name" value="Glycogen Phosphorylase B"/>
    <property type="match status" value="1"/>
</dbReference>
<organism evidence="3 4">
    <name type="scientific">Candidatus Collierbacteria bacterium CG09_land_8_20_14_0_10_46_12</name>
    <dbReference type="NCBI Taxonomy" id="1974533"/>
    <lineage>
        <taxon>Bacteria</taxon>
        <taxon>Candidatus Collieribacteriota</taxon>
    </lineage>
</organism>
<reference evidence="4" key="1">
    <citation type="submission" date="2017-09" db="EMBL/GenBank/DDBJ databases">
        <title>Depth-based differentiation of microbial function through sediment-hosted aquifers and enrichment of novel symbionts in the deep terrestrial subsurface.</title>
        <authorList>
            <person name="Probst A.J."/>
            <person name="Ladd B."/>
            <person name="Jarett J.K."/>
            <person name="Geller-Mcgrath D.E."/>
            <person name="Sieber C.M.K."/>
            <person name="Emerson J.B."/>
            <person name="Anantharaman K."/>
            <person name="Thomas B.C."/>
            <person name="Malmstrom R."/>
            <person name="Stieglmeier M."/>
            <person name="Klingl A."/>
            <person name="Woyke T."/>
            <person name="Ryan C.M."/>
            <person name="Banfield J.F."/>
        </authorList>
    </citation>
    <scope>NUCLEOTIDE SEQUENCE [LARGE SCALE GENOMIC DNA]</scope>
</reference>
<name>A0A2H0X0H4_9BACT</name>
<dbReference type="PANTHER" id="PTHR46401">
    <property type="entry name" value="GLYCOSYLTRANSFERASE WBBK-RELATED"/>
    <property type="match status" value="1"/>
</dbReference>
<evidence type="ECO:0000313" key="4">
    <source>
        <dbReference type="Proteomes" id="UP000229574"/>
    </source>
</evidence>
<protein>
    <recommendedName>
        <fullName evidence="2">Glycosyltransferase subfamily 4-like N-terminal domain-containing protein</fullName>
    </recommendedName>
</protein>
<dbReference type="GO" id="GO:0009103">
    <property type="term" value="P:lipopolysaccharide biosynthetic process"/>
    <property type="evidence" value="ECO:0007669"/>
    <property type="project" value="TreeGrafter"/>
</dbReference>
<accession>A0A2H0X0H4</accession>
<dbReference type="Proteomes" id="UP000229574">
    <property type="component" value="Unassembled WGS sequence"/>
</dbReference>
<dbReference type="SUPFAM" id="SSF53756">
    <property type="entry name" value="UDP-Glycosyltransferase/glycogen phosphorylase"/>
    <property type="match status" value="1"/>
</dbReference>
<dbReference type="GO" id="GO:0016757">
    <property type="term" value="F:glycosyltransferase activity"/>
    <property type="evidence" value="ECO:0007669"/>
    <property type="project" value="TreeGrafter"/>
</dbReference>